<keyword evidence="3" id="KW-0479">Metal-binding</keyword>
<evidence type="ECO:0000256" key="3">
    <source>
        <dbReference type="ARBA" id="ARBA00022723"/>
    </source>
</evidence>
<feature type="compositionally biased region" description="Low complexity" evidence="8">
    <location>
        <begin position="178"/>
        <end position="207"/>
    </location>
</feature>
<feature type="compositionally biased region" description="Basic residues" evidence="8">
    <location>
        <begin position="110"/>
        <end position="125"/>
    </location>
</feature>
<evidence type="ECO:0000256" key="8">
    <source>
        <dbReference type="SAM" id="MobiDB-lite"/>
    </source>
</evidence>
<evidence type="ECO:0000259" key="9">
    <source>
        <dbReference type="PROSITE" id="PS50119"/>
    </source>
</evidence>
<keyword evidence="13" id="KW-1185">Reference proteome</keyword>
<feature type="compositionally biased region" description="Basic and acidic residues" evidence="8">
    <location>
        <begin position="79"/>
        <end position="89"/>
    </location>
</feature>
<dbReference type="AlphaFoldDB" id="A0A2K1L6G5"/>
<evidence type="ECO:0000256" key="5">
    <source>
        <dbReference type="ARBA" id="ARBA00023242"/>
    </source>
</evidence>
<comment type="subcellular location">
    <subcellularLocation>
        <location evidence="1 7">Nucleus</location>
    </subcellularLocation>
</comment>
<name>A0A2K1L6G5_PHYPA</name>
<dbReference type="GO" id="GO:0008270">
    <property type="term" value="F:zinc ion binding"/>
    <property type="evidence" value="ECO:0007669"/>
    <property type="project" value="UniProtKB-KW"/>
</dbReference>
<dbReference type="Gramene" id="Pp3c1_950V3.3">
    <property type="protein sequence ID" value="Pp3c1_950V3.3"/>
    <property type="gene ID" value="Pp3c1_950"/>
</dbReference>
<dbReference type="Proteomes" id="UP000006727">
    <property type="component" value="Chromosome 1"/>
</dbReference>
<dbReference type="KEGG" id="ppp:112290217"/>
<evidence type="ECO:0000256" key="6">
    <source>
        <dbReference type="PROSITE-ProRule" id="PRU00024"/>
    </source>
</evidence>
<gene>
    <name evidence="12" type="primary">LOC112290217</name>
    <name evidence="11" type="ORF">PHYPA_000050</name>
</gene>
<dbReference type="Gramene" id="Pp3c1_950V3.1">
    <property type="protein sequence ID" value="Pp3c1_950V3.1"/>
    <property type="gene ID" value="Pp3c1_950"/>
</dbReference>
<dbReference type="InterPro" id="IPR000315">
    <property type="entry name" value="Znf_B-box"/>
</dbReference>
<dbReference type="PROSITE" id="PS50119">
    <property type="entry name" value="ZF_BBOX"/>
    <property type="match status" value="1"/>
</dbReference>
<dbReference type="Gramene" id="Pp3c1_950V3.9">
    <property type="protein sequence ID" value="Pp3c1_950V3.9"/>
    <property type="gene ID" value="Pp3c1_950"/>
</dbReference>
<keyword evidence="6" id="KW-0863">Zinc-finger</keyword>
<reference evidence="11 13" key="2">
    <citation type="journal article" date="2018" name="Plant J.">
        <title>The Physcomitrella patens chromosome-scale assembly reveals moss genome structure and evolution.</title>
        <authorList>
            <person name="Lang D."/>
            <person name="Ullrich K.K."/>
            <person name="Murat F."/>
            <person name="Fuchs J."/>
            <person name="Jenkins J."/>
            <person name="Haas F.B."/>
            <person name="Piednoel M."/>
            <person name="Gundlach H."/>
            <person name="Van Bel M."/>
            <person name="Meyberg R."/>
            <person name="Vives C."/>
            <person name="Morata J."/>
            <person name="Symeonidi A."/>
            <person name="Hiss M."/>
            <person name="Muchero W."/>
            <person name="Kamisugi Y."/>
            <person name="Saleh O."/>
            <person name="Blanc G."/>
            <person name="Decker E.L."/>
            <person name="van Gessel N."/>
            <person name="Grimwood J."/>
            <person name="Hayes R.D."/>
            <person name="Graham S.W."/>
            <person name="Gunter L.E."/>
            <person name="McDaniel S.F."/>
            <person name="Hoernstein S.N.W."/>
            <person name="Larsson A."/>
            <person name="Li F.W."/>
            <person name="Perroud P.F."/>
            <person name="Phillips J."/>
            <person name="Ranjan P."/>
            <person name="Rokshar D.S."/>
            <person name="Rothfels C.J."/>
            <person name="Schneider L."/>
            <person name="Shu S."/>
            <person name="Stevenson D.W."/>
            <person name="Thummler F."/>
            <person name="Tillich M."/>
            <person name="Villarreal Aguilar J.C."/>
            <person name="Widiez T."/>
            <person name="Wong G.K."/>
            <person name="Wymore A."/>
            <person name="Zhang Y."/>
            <person name="Zimmer A.D."/>
            <person name="Quatrano R.S."/>
            <person name="Mayer K.F.X."/>
            <person name="Goodstein D."/>
            <person name="Casacuberta J.M."/>
            <person name="Vandepoele K."/>
            <person name="Reski R."/>
            <person name="Cuming A.C."/>
            <person name="Tuskan G.A."/>
            <person name="Maumus F."/>
            <person name="Salse J."/>
            <person name="Schmutz J."/>
            <person name="Rensing S.A."/>
        </authorList>
    </citation>
    <scope>NUCLEOTIDE SEQUENCE [LARGE SCALE GENOMIC DNA]</scope>
    <source>
        <strain evidence="12 13">cv. Gransden 2004</strain>
    </source>
</reference>
<dbReference type="GeneID" id="112290217"/>
<evidence type="ECO:0000256" key="7">
    <source>
        <dbReference type="PROSITE-ProRule" id="PRU00357"/>
    </source>
</evidence>
<dbReference type="RefSeq" id="XP_024392069.1">
    <property type="nucleotide sequence ID" value="XM_024536301.2"/>
</dbReference>
<evidence type="ECO:0000259" key="10">
    <source>
        <dbReference type="PROSITE" id="PS51017"/>
    </source>
</evidence>
<evidence type="ECO:0000256" key="2">
    <source>
        <dbReference type="ARBA" id="ARBA00010024"/>
    </source>
</evidence>
<dbReference type="EMBL" id="ABEU02000001">
    <property type="protein sequence ID" value="PNR61627.1"/>
    <property type="molecule type" value="Genomic_DNA"/>
</dbReference>
<keyword evidence="4" id="KW-0862">Zinc</keyword>
<comment type="similarity">
    <text evidence="2">Belongs to the CONSTANS family.</text>
</comment>
<reference evidence="11 13" key="1">
    <citation type="journal article" date="2008" name="Science">
        <title>The Physcomitrella genome reveals evolutionary insights into the conquest of land by plants.</title>
        <authorList>
            <person name="Rensing S."/>
            <person name="Lang D."/>
            <person name="Zimmer A."/>
            <person name="Terry A."/>
            <person name="Salamov A."/>
            <person name="Shapiro H."/>
            <person name="Nishiyama T."/>
            <person name="Perroud P.-F."/>
            <person name="Lindquist E."/>
            <person name="Kamisugi Y."/>
            <person name="Tanahashi T."/>
            <person name="Sakakibara K."/>
            <person name="Fujita T."/>
            <person name="Oishi K."/>
            <person name="Shin-I T."/>
            <person name="Kuroki Y."/>
            <person name="Toyoda A."/>
            <person name="Suzuki Y."/>
            <person name="Hashimoto A."/>
            <person name="Yamaguchi K."/>
            <person name="Sugano A."/>
            <person name="Kohara Y."/>
            <person name="Fujiyama A."/>
            <person name="Anterola A."/>
            <person name="Aoki S."/>
            <person name="Ashton N."/>
            <person name="Barbazuk W.B."/>
            <person name="Barker E."/>
            <person name="Bennetzen J."/>
            <person name="Bezanilla M."/>
            <person name="Blankenship R."/>
            <person name="Cho S.H."/>
            <person name="Dutcher S."/>
            <person name="Estelle M."/>
            <person name="Fawcett J.A."/>
            <person name="Gundlach H."/>
            <person name="Hanada K."/>
            <person name="Heyl A."/>
            <person name="Hicks K.A."/>
            <person name="Hugh J."/>
            <person name="Lohr M."/>
            <person name="Mayer K."/>
            <person name="Melkozernov A."/>
            <person name="Murata T."/>
            <person name="Nelson D."/>
            <person name="Pils B."/>
            <person name="Prigge M."/>
            <person name="Reiss B."/>
            <person name="Renner T."/>
            <person name="Rombauts S."/>
            <person name="Rushton P."/>
            <person name="Sanderfoot A."/>
            <person name="Schween G."/>
            <person name="Shiu S.-H."/>
            <person name="Stueber K."/>
            <person name="Theodoulou F.L."/>
            <person name="Tu H."/>
            <person name="Van de Peer Y."/>
            <person name="Verrier P.J."/>
            <person name="Waters E."/>
            <person name="Wood A."/>
            <person name="Yang L."/>
            <person name="Cove D."/>
            <person name="Cuming A."/>
            <person name="Hasebe M."/>
            <person name="Lucas S."/>
            <person name="Mishler D.B."/>
            <person name="Reski R."/>
            <person name="Grigoriev I."/>
            <person name="Quatrano R.S."/>
            <person name="Boore J.L."/>
        </authorList>
    </citation>
    <scope>NUCLEOTIDE SEQUENCE [LARGE SCALE GENOMIC DNA]</scope>
    <source>
        <strain evidence="12 13">cv. Gransden 2004</strain>
    </source>
</reference>
<organism evidence="11">
    <name type="scientific">Physcomitrium patens</name>
    <name type="common">Spreading-leaved earth moss</name>
    <name type="synonym">Physcomitrella patens</name>
    <dbReference type="NCBI Taxonomy" id="3218"/>
    <lineage>
        <taxon>Eukaryota</taxon>
        <taxon>Viridiplantae</taxon>
        <taxon>Streptophyta</taxon>
        <taxon>Embryophyta</taxon>
        <taxon>Bryophyta</taxon>
        <taxon>Bryophytina</taxon>
        <taxon>Bryopsida</taxon>
        <taxon>Funariidae</taxon>
        <taxon>Funariales</taxon>
        <taxon>Funariaceae</taxon>
        <taxon>Physcomitrium</taxon>
    </lineage>
</organism>
<dbReference type="Pfam" id="PF06203">
    <property type="entry name" value="CCT"/>
    <property type="match status" value="1"/>
</dbReference>
<keyword evidence="5 7" id="KW-0539">Nucleus</keyword>
<dbReference type="PANTHER" id="PTHR31874">
    <property type="entry name" value="CCT MOTIF FAMILY PROTEIN, EXPRESSED"/>
    <property type="match status" value="1"/>
</dbReference>
<feature type="region of interest" description="Disordered" evidence="8">
    <location>
        <begin position="71"/>
        <end position="140"/>
    </location>
</feature>
<dbReference type="FunCoup" id="A0A2K1L6G5">
    <property type="interactions" value="1155"/>
</dbReference>
<dbReference type="InterPro" id="IPR049808">
    <property type="entry name" value="CONSTANS-like_Bbox1"/>
</dbReference>
<dbReference type="EnsemblPlants" id="Pp3c1_950V3.2">
    <property type="protein sequence ID" value="Pp3c1_950V3.2"/>
    <property type="gene ID" value="Pp3c1_950"/>
</dbReference>
<dbReference type="SMART" id="SM00336">
    <property type="entry name" value="BBOX"/>
    <property type="match status" value="1"/>
</dbReference>
<dbReference type="Gramene" id="Pp3c1_950V3.2">
    <property type="protein sequence ID" value="Pp3c1_950V3.2"/>
    <property type="gene ID" value="Pp3c1_950"/>
</dbReference>
<dbReference type="EnsemblPlants" id="Pp3c1_950V3.1">
    <property type="protein sequence ID" value="Pp3c1_950V3.1"/>
    <property type="gene ID" value="Pp3c1_950"/>
</dbReference>
<reference evidence="12" key="3">
    <citation type="submission" date="2020-12" db="UniProtKB">
        <authorList>
            <consortium name="EnsemblPlants"/>
        </authorList>
    </citation>
    <scope>IDENTIFICATION</scope>
</reference>
<dbReference type="InterPro" id="IPR010402">
    <property type="entry name" value="CCT_domain"/>
</dbReference>
<dbReference type="EnsemblPlants" id="Pp3c1_950V3.9">
    <property type="protein sequence ID" value="Pp3c1_950V3.9"/>
    <property type="gene ID" value="Pp3c1_950"/>
</dbReference>
<dbReference type="PROSITE" id="PS51017">
    <property type="entry name" value="CCT"/>
    <property type="match status" value="1"/>
</dbReference>
<dbReference type="OrthoDB" id="153872at2759"/>
<protein>
    <submittedName>
        <fullName evidence="11 12">Uncharacterized protein</fullName>
    </submittedName>
</protein>
<sequence length="474" mass="51990">MTTKGASRSAATAMAIAGRASRACDVCASKSARWYCGADRAYLCDKCDTQVHSANALARRHERHRLTPSGVAMQPARKPAADLMKDKTFSQRKHTISKKTHASPVQVLPPRKRSRTSRPHPHRQAQHITEATPASKLHNAKDVEVEDEFLTVTDAFDTEDFLVDDTQEVPSLITVAQDSSPSSSELDLSSDFSPELNSDAQGGSSSPSSDSFVAYFKGKAAQDDCFSDDVMSDQFLVPDAFDDGINICCDMDGNISLAGDACFISGDIPGLDGFEDFGSRELSNNTYSFDLALRDSLPGAFEGDGAATSDARGTSLKQNVVGVENDQFSTGPFANFFAKNRKSETVHSSPENIKNEAKEILRCCLEGLTEEDMRTVPSLRLNYEDVITAWSDRGEPWVNPENFPSEATDVGLVPDMGQGGADDGHGGREARVMRYKAKRRSRLFSKKIRYEVRKLNAEKRPRMKGRFVKRTKSS</sequence>
<evidence type="ECO:0000313" key="11">
    <source>
        <dbReference type="EMBL" id="PNR61627.1"/>
    </source>
</evidence>
<dbReference type="Pfam" id="PF00643">
    <property type="entry name" value="zf-B_box"/>
    <property type="match status" value="1"/>
</dbReference>
<evidence type="ECO:0000313" key="12">
    <source>
        <dbReference type="EnsemblPlants" id="Pp3c1_950V3.1"/>
    </source>
</evidence>
<feature type="domain" description="B box-type" evidence="9">
    <location>
        <begin position="19"/>
        <end position="66"/>
    </location>
</feature>
<dbReference type="CDD" id="cd19821">
    <property type="entry name" value="Bbox1_BBX-like"/>
    <property type="match status" value="1"/>
</dbReference>
<dbReference type="GO" id="GO:0005634">
    <property type="term" value="C:nucleus"/>
    <property type="evidence" value="ECO:0000318"/>
    <property type="project" value="GO_Central"/>
</dbReference>
<dbReference type="EnsemblPlants" id="Pp3c1_950V3.3">
    <property type="protein sequence ID" value="Pp3c1_950V3.3"/>
    <property type="gene ID" value="Pp3c1_950"/>
</dbReference>
<dbReference type="PANTHER" id="PTHR31874:SF1">
    <property type="entry name" value="ZINC FINGER PROTEIN CONSTANS-LIKE 6"/>
    <property type="match status" value="1"/>
</dbReference>
<dbReference type="InterPro" id="IPR052453">
    <property type="entry name" value="CONSTANS-like_ZF"/>
</dbReference>
<evidence type="ECO:0000256" key="1">
    <source>
        <dbReference type="ARBA" id="ARBA00004123"/>
    </source>
</evidence>
<feature type="region of interest" description="Disordered" evidence="8">
    <location>
        <begin position="174"/>
        <end position="207"/>
    </location>
</feature>
<accession>A0A2K1L6G5</accession>
<feature type="domain" description="CCT" evidence="10">
    <location>
        <begin position="428"/>
        <end position="470"/>
    </location>
</feature>
<dbReference type="PaxDb" id="3218-PP1S200_107V6.1"/>
<dbReference type="GO" id="GO:0006355">
    <property type="term" value="P:regulation of DNA-templated transcription"/>
    <property type="evidence" value="ECO:0000318"/>
    <property type="project" value="GO_Central"/>
</dbReference>
<feature type="compositionally biased region" description="Basic residues" evidence="8">
    <location>
        <begin position="90"/>
        <end position="101"/>
    </location>
</feature>
<proteinExistence type="inferred from homology"/>
<evidence type="ECO:0000313" key="13">
    <source>
        <dbReference type="Proteomes" id="UP000006727"/>
    </source>
</evidence>
<evidence type="ECO:0000256" key="4">
    <source>
        <dbReference type="ARBA" id="ARBA00022833"/>
    </source>
</evidence>